<protein>
    <recommendedName>
        <fullName evidence="4">Secreted protein</fullName>
    </recommendedName>
</protein>
<keyword evidence="1" id="KW-0732">Signal</keyword>
<dbReference type="EMBL" id="JAUEPR010000139">
    <property type="protein sequence ID" value="KAK0461564.1"/>
    <property type="molecule type" value="Genomic_DNA"/>
</dbReference>
<evidence type="ECO:0000313" key="3">
    <source>
        <dbReference type="Proteomes" id="UP001175227"/>
    </source>
</evidence>
<evidence type="ECO:0000313" key="2">
    <source>
        <dbReference type="EMBL" id="KAK0461564.1"/>
    </source>
</evidence>
<gene>
    <name evidence="2" type="ORF">IW261DRAFT_204494</name>
</gene>
<evidence type="ECO:0008006" key="4">
    <source>
        <dbReference type="Google" id="ProtNLM"/>
    </source>
</evidence>
<organism evidence="2 3">
    <name type="scientific">Armillaria novae-zelandiae</name>
    <dbReference type="NCBI Taxonomy" id="153914"/>
    <lineage>
        <taxon>Eukaryota</taxon>
        <taxon>Fungi</taxon>
        <taxon>Dikarya</taxon>
        <taxon>Basidiomycota</taxon>
        <taxon>Agaricomycotina</taxon>
        <taxon>Agaricomycetes</taxon>
        <taxon>Agaricomycetidae</taxon>
        <taxon>Agaricales</taxon>
        <taxon>Marasmiineae</taxon>
        <taxon>Physalacriaceae</taxon>
        <taxon>Armillaria</taxon>
    </lineage>
</organism>
<feature type="signal peptide" evidence="1">
    <location>
        <begin position="1"/>
        <end position="20"/>
    </location>
</feature>
<keyword evidence="3" id="KW-1185">Reference proteome</keyword>
<evidence type="ECO:0000256" key="1">
    <source>
        <dbReference type="SAM" id="SignalP"/>
    </source>
</evidence>
<dbReference type="Proteomes" id="UP001175227">
    <property type="component" value="Unassembled WGS sequence"/>
</dbReference>
<comment type="caution">
    <text evidence="2">The sequence shown here is derived from an EMBL/GenBank/DDBJ whole genome shotgun (WGS) entry which is preliminary data.</text>
</comment>
<proteinExistence type="predicted"/>
<feature type="chain" id="PRO_5041423822" description="Secreted protein" evidence="1">
    <location>
        <begin position="21"/>
        <end position="75"/>
    </location>
</feature>
<accession>A0AA39TRM9</accession>
<name>A0AA39TRM9_9AGAR</name>
<sequence length="75" mass="8579">MRRSCILYFLHSTFVRPALLVSFVHSSYSYSLITISSVPLQNPVDFSKFRSTNRIALVIAPLCNRSRAPSKYLLQ</sequence>
<dbReference type="AlphaFoldDB" id="A0AA39TRM9"/>
<reference evidence="2" key="1">
    <citation type="submission" date="2023-06" db="EMBL/GenBank/DDBJ databases">
        <authorList>
            <consortium name="Lawrence Berkeley National Laboratory"/>
            <person name="Ahrendt S."/>
            <person name="Sahu N."/>
            <person name="Indic B."/>
            <person name="Wong-Bajracharya J."/>
            <person name="Merenyi Z."/>
            <person name="Ke H.-M."/>
            <person name="Monk M."/>
            <person name="Kocsube S."/>
            <person name="Drula E."/>
            <person name="Lipzen A."/>
            <person name="Balint B."/>
            <person name="Henrissat B."/>
            <person name="Andreopoulos B."/>
            <person name="Martin F.M."/>
            <person name="Harder C.B."/>
            <person name="Rigling D."/>
            <person name="Ford K.L."/>
            <person name="Foster G.D."/>
            <person name="Pangilinan J."/>
            <person name="Papanicolaou A."/>
            <person name="Barry K."/>
            <person name="LaButti K."/>
            <person name="Viragh M."/>
            <person name="Koriabine M."/>
            <person name="Yan M."/>
            <person name="Riley R."/>
            <person name="Champramary S."/>
            <person name="Plett K.L."/>
            <person name="Tsai I.J."/>
            <person name="Slot J."/>
            <person name="Sipos G."/>
            <person name="Plett J."/>
            <person name="Nagy L.G."/>
            <person name="Grigoriev I.V."/>
        </authorList>
    </citation>
    <scope>NUCLEOTIDE SEQUENCE</scope>
    <source>
        <strain evidence="2">ICMP 16352</strain>
    </source>
</reference>